<dbReference type="AlphaFoldDB" id="A0A378JXD7"/>
<evidence type="ECO:0000313" key="3">
    <source>
        <dbReference type="EMBL" id="STX62700.1"/>
    </source>
</evidence>
<evidence type="ECO:0000313" key="2">
    <source>
        <dbReference type="EMBL" id="KTD35552.1"/>
    </source>
</evidence>
<evidence type="ECO:0000313" key="4">
    <source>
        <dbReference type="Proteomes" id="UP000054985"/>
    </source>
</evidence>
<dbReference type="Proteomes" id="UP000054985">
    <property type="component" value="Unassembled WGS sequence"/>
</dbReference>
<dbReference type="OrthoDB" id="5650935at2"/>
<evidence type="ECO:0000256" key="1">
    <source>
        <dbReference type="SAM" id="SignalP"/>
    </source>
</evidence>
<feature type="signal peptide" evidence="1">
    <location>
        <begin position="1"/>
        <end position="23"/>
    </location>
</feature>
<sequence length="237" mass="27314">MHRMFHFFLISLLMVSTIQCVNATSEPSTPHSILRELNEFSSLLNTSDWKSQKINQEHLPAPYNDLLTQQLLTPALENYYKRKAIIRVIQAHQNPGSHTYSRMITMLLDSNKQRNDPQMAQELNESLIAELAFITIYFKELPQELVGEITRSNIPFGTLLKKYGIIATSTNRYYFKSQCNPELARTIQCSVNSTIYGRINTLVRVDNHRVIARVIELLSGIRCQNRGCDVILKDNRQ</sequence>
<dbReference type="STRING" id="39962.Lmor_0999"/>
<gene>
    <name evidence="2" type="ORF">Lmor_0999</name>
    <name evidence="3" type="ORF">NCTC12239_01639</name>
</gene>
<keyword evidence="1" id="KW-0732">Signal</keyword>
<protein>
    <submittedName>
        <fullName evidence="3">Uncharacterized protein</fullName>
    </submittedName>
</protein>
<dbReference type="InterPro" id="IPR028978">
    <property type="entry name" value="Chorismate_lyase_/UTRA_dom_sf"/>
</dbReference>
<dbReference type="Gene3D" id="3.40.1410.10">
    <property type="entry name" value="Chorismate lyase-like"/>
    <property type="match status" value="1"/>
</dbReference>
<name>A0A378JXD7_9GAMM</name>
<feature type="chain" id="PRO_5016979906" evidence="1">
    <location>
        <begin position="24"/>
        <end position="237"/>
    </location>
</feature>
<evidence type="ECO:0000313" key="5">
    <source>
        <dbReference type="Proteomes" id="UP000254040"/>
    </source>
</evidence>
<dbReference type="EMBL" id="LNYN01000014">
    <property type="protein sequence ID" value="KTD35552.1"/>
    <property type="molecule type" value="Genomic_DNA"/>
</dbReference>
<dbReference type="RefSeq" id="WP_051190688.1">
    <property type="nucleotide sequence ID" value="NZ_CAAAJG010000009.1"/>
</dbReference>
<reference evidence="3 5" key="2">
    <citation type="submission" date="2018-06" db="EMBL/GenBank/DDBJ databases">
        <authorList>
            <consortium name="Pathogen Informatics"/>
            <person name="Doyle S."/>
        </authorList>
    </citation>
    <scope>NUCLEOTIDE SEQUENCE [LARGE SCALE GENOMIC DNA]</scope>
    <source>
        <strain evidence="3 5">NCTC12239</strain>
    </source>
</reference>
<reference evidence="2 4" key="1">
    <citation type="submission" date="2015-11" db="EMBL/GenBank/DDBJ databases">
        <title>Genomic analysis of 38 Legionella species identifies large and diverse effector repertoires.</title>
        <authorList>
            <person name="Burstein D."/>
            <person name="Amaro F."/>
            <person name="Zusman T."/>
            <person name="Lifshitz Z."/>
            <person name="Cohen O."/>
            <person name="Gilbert J.A."/>
            <person name="Pupko T."/>
            <person name="Shuman H.A."/>
            <person name="Segal G."/>
        </authorList>
    </citation>
    <scope>NUCLEOTIDE SEQUENCE [LARGE SCALE GENOMIC DNA]</scope>
    <source>
        <strain evidence="2 4">ATCC 43877</strain>
    </source>
</reference>
<proteinExistence type="predicted"/>
<dbReference type="Proteomes" id="UP000254040">
    <property type="component" value="Unassembled WGS sequence"/>
</dbReference>
<accession>A0A378JXD7</accession>
<dbReference type="EMBL" id="UGOG01000001">
    <property type="protein sequence ID" value="STX62700.1"/>
    <property type="molecule type" value="Genomic_DNA"/>
</dbReference>
<keyword evidence="4" id="KW-1185">Reference proteome</keyword>
<organism evidence="3 5">
    <name type="scientific">Legionella moravica</name>
    <dbReference type="NCBI Taxonomy" id="39962"/>
    <lineage>
        <taxon>Bacteria</taxon>
        <taxon>Pseudomonadati</taxon>
        <taxon>Pseudomonadota</taxon>
        <taxon>Gammaproteobacteria</taxon>
        <taxon>Legionellales</taxon>
        <taxon>Legionellaceae</taxon>
        <taxon>Legionella</taxon>
    </lineage>
</organism>